<dbReference type="InterPro" id="IPR050321">
    <property type="entry name" value="Glycosyltr_2/OpgH_subfam"/>
</dbReference>
<evidence type="ECO:0000256" key="4">
    <source>
        <dbReference type="ARBA" id="ARBA00022692"/>
    </source>
</evidence>
<dbReference type="Gene3D" id="3.90.550.10">
    <property type="entry name" value="Spore Coat Polysaccharide Biosynthesis Protein SpsA, Chain A"/>
    <property type="match status" value="1"/>
</dbReference>
<dbReference type="RefSeq" id="WP_160962740.1">
    <property type="nucleotide sequence ID" value="NZ_WVUD01000036.1"/>
</dbReference>
<keyword evidence="5 7" id="KW-1133">Transmembrane helix</keyword>
<dbReference type="SUPFAM" id="SSF53448">
    <property type="entry name" value="Nucleotide-diphospho-sugar transferases"/>
    <property type="match status" value="1"/>
</dbReference>
<evidence type="ECO:0000256" key="5">
    <source>
        <dbReference type="ARBA" id="ARBA00022989"/>
    </source>
</evidence>
<comment type="caution">
    <text evidence="8">The sequence shown here is derived from an EMBL/GenBank/DDBJ whole genome shotgun (WGS) entry which is preliminary data.</text>
</comment>
<sequence>MLKILKRKKNTGSCSSKRFFDCEDKPRRIKARFFSFLTIIIGLFYLYWVYAAVNREHAIAATLFLLAEIACWGLFCFATIGLWRLRFKSPEGLPGDGSFSVDIFIPTYSEPLQYLTTTLRAASRIEYAGAIERYVLDDAGRSEVETLAMSLGFHYLSRPKSKQPNANAKAGNLNFGLRQTHGDLVLVLDADQIAQPNMLNALIGYMRFEKVAFVQSKQSYLTQEGDPFYNKSQVFYDIVQLGMDNNDMAISSGTGVLYRREALESIGGFVEWNIVEDLTTSYTLHAHGWKSFYFPHALSRGLAPTSIGGVYQQRGQWALDTMRIFIWDNPFFKKGLNLLARIQYSTVALSYICSAFLFPFFYLIPIWSYVTGYTILTRPEGEFLVIRAIYFIAMIIATHYLCYKQQPGKQFRMLAGLFPIYMSGIVRAFFYPIGKKPGYCPNNATLGCSLASKSKQPLMAILPQVVILLLNLIMPFISLFFGLCEPRIIAANILISAIAIWSMSQVVWAALFPGDWEPEEDPDNVYSLD</sequence>
<evidence type="ECO:0000313" key="9">
    <source>
        <dbReference type="Proteomes" id="UP000482487"/>
    </source>
</evidence>
<dbReference type="AlphaFoldDB" id="A0A7C9NL83"/>
<gene>
    <name evidence="8" type="ORF">GTA51_15755</name>
</gene>
<keyword evidence="2" id="KW-0328">Glycosyltransferase</keyword>
<evidence type="ECO:0000256" key="2">
    <source>
        <dbReference type="ARBA" id="ARBA00022676"/>
    </source>
</evidence>
<name>A0A7C9NL83_9BACT</name>
<comment type="subcellular location">
    <subcellularLocation>
        <location evidence="1">Membrane</location>
        <topology evidence="1">Multi-pass membrane protein</topology>
    </subcellularLocation>
</comment>
<feature type="transmembrane region" description="Helical" evidence="7">
    <location>
        <begin position="342"/>
        <end position="364"/>
    </location>
</feature>
<evidence type="ECO:0000313" key="8">
    <source>
        <dbReference type="EMBL" id="MYL84576.1"/>
    </source>
</evidence>
<evidence type="ECO:0000256" key="3">
    <source>
        <dbReference type="ARBA" id="ARBA00022679"/>
    </source>
</evidence>
<reference evidence="8 9" key="1">
    <citation type="submission" date="2020-01" db="EMBL/GenBank/DDBJ databases">
        <title>Genome sequence of Desulfovibrio aerotolerans DSM 16695(T).</title>
        <authorList>
            <person name="Karnachuk O."/>
            <person name="Avakyan M."/>
            <person name="Mardanov A."/>
            <person name="Kadnikov V."/>
            <person name="Ravin N."/>
        </authorList>
    </citation>
    <scope>NUCLEOTIDE SEQUENCE [LARGE SCALE GENOMIC DNA]</scope>
    <source>
        <strain evidence="8 9">DSM 16695</strain>
    </source>
</reference>
<feature type="transmembrane region" description="Helical" evidence="7">
    <location>
        <begin position="59"/>
        <end position="83"/>
    </location>
</feature>
<feature type="transmembrane region" description="Helical" evidence="7">
    <location>
        <begin position="461"/>
        <end position="481"/>
    </location>
</feature>
<dbReference type="EMBL" id="WVUD01000036">
    <property type="protein sequence ID" value="MYL84576.1"/>
    <property type="molecule type" value="Genomic_DNA"/>
</dbReference>
<dbReference type="GO" id="GO:0005886">
    <property type="term" value="C:plasma membrane"/>
    <property type="evidence" value="ECO:0007669"/>
    <property type="project" value="TreeGrafter"/>
</dbReference>
<keyword evidence="6 7" id="KW-0472">Membrane</keyword>
<feature type="transmembrane region" description="Helical" evidence="7">
    <location>
        <begin position="384"/>
        <end position="402"/>
    </location>
</feature>
<dbReference type="Pfam" id="PF13641">
    <property type="entry name" value="Glyco_tranf_2_3"/>
    <property type="match status" value="1"/>
</dbReference>
<dbReference type="Proteomes" id="UP000482487">
    <property type="component" value="Unassembled WGS sequence"/>
</dbReference>
<keyword evidence="4 7" id="KW-0812">Transmembrane</keyword>
<protein>
    <submittedName>
        <fullName evidence="8">Glycosyltransferase</fullName>
    </submittedName>
</protein>
<organism evidence="8 9">
    <name type="scientific">Solidesulfovibrio aerotolerans</name>
    <dbReference type="NCBI Taxonomy" id="295255"/>
    <lineage>
        <taxon>Bacteria</taxon>
        <taxon>Pseudomonadati</taxon>
        <taxon>Thermodesulfobacteriota</taxon>
        <taxon>Desulfovibrionia</taxon>
        <taxon>Desulfovibrionales</taxon>
        <taxon>Desulfovibrionaceae</taxon>
        <taxon>Solidesulfovibrio</taxon>
    </lineage>
</organism>
<keyword evidence="9" id="KW-1185">Reference proteome</keyword>
<dbReference type="GO" id="GO:0016758">
    <property type="term" value="F:hexosyltransferase activity"/>
    <property type="evidence" value="ECO:0007669"/>
    <property type="project" value="TreeGrafter"/>
</dbReference>
<evidence type="ECO:0000256" key="7">
    <source>
        <dbReference type="SAM" id="Phobius"/>
    </source>
</evidence>
<feature type="transmembrane region" description="Helical" evidence="7">
    <location>
        <begin position="488"/>
        <end position="511"/>
    </location>
</feature>
<evidence type="ECO:0000256" key="6">
    <source>
        <dbReference type="ARBA" id="ARBA00023136"/>
    </source>
</evidence>
<evidence type="ECO:0000256" key="1">
    <source>
        <dbReference type="ARBA" id="ARBA00004141"/>
    </source>
</evidence>
<feature type="transmembrane region" description="Helical" evidence="7">
    <location>
        <begin position="414"/>
        <end position="433"/>
    </location>
</feature>
<accession>A0A7C9NL83</accession>
<dbReference type="PANTHER" id="PTHR43867">
    <property type="entry name" value="CELLULOSE SYNTHASE CATALYTIC SUBUNIT A [UDP-FORMING]"/>
    <property type="match status" value="1"/>
</dbReference>
<dbReference type="PANTHER" id="PTHR43867:SF2">
    <property type="entry name" value="CELLULOSE SYNTHASE CATALYTIC SUBUNIT A [UDP-FORMING]"/>
    <property type="match status" value="1"/>
</dbReference>
<dbReference type="OrthoDB" id="9806824at2"/>
<dbReference type="CDD" id="cd06421">
    <property type="entry name" value="CESA_CelA_like"/>
    <property type="match status" value="1"/>
</dbReference>
<dbReference type="InterPro" id="IPR029044">
    <property type="entry name" value="Nucleotide-diphossugar_trans"/>
</dbReference>
<keyword evidence="3 8" id="KW-0808">Transferase</keyword>
<feature type="transmembrane region" description="Helical" evidence="7">
    <location>
        <begin position="33"/>
        <end position="53"/>
    </location>
</feature>
<proteinExistence type="predicted"/>